<gene>
    <name evidence="1" type="ORF">S01H4_51058</name>
</gene>
<dbReference type="AlphaFoldDB" id="X1BKH4"/>
<evidence type="ECO:0000313" key="1">
    <source>
        <dbReference type="EMBL" id="GAG96414.1"/>
    </source>
</evidence>
<sequence>MDKREVVKLAIERRKVPYVPWHCGFTVEAAEKLQKHFGRDDLDRVLDNHFVKLGSDIGFFTALGNERFRDVFGVVWDRRVDKDIGIVEGQIEISSSVFFDKPVKRTSSPKRLISTLYKPTASVNSAIGGFIPTPPCAPSIFGVI</sequence>
<dbReference type="EMBL" id="BART01029045">
    <property type="protein sequence ID" value="GAG96414.1"/>
    <property type="molecule type" value="Genomic_DNA"/>
</dbReference>
<comment type="caution">
    <text evidence="1">The sequence shown here is derived from an EMBL/GenBank/DDBJ whole genome shotgun (WGS) entry which is preliminary data.</text>
</comment>
<reference evidence="1" key="1">
    <citation type="journal article" date="2014" name="Front. Microbiol.">
        <title>High frequency of phylogenetically diverse reductive dehalogenase-homologous genes in deep subseafloor sedimentary metagenomes.</title>
        <authorList>
            <person name="Kawai M."/>
            <person name="Futagami T."/>
            <person name="Toyoda A."/>
            <person name="Takaki Y."/>
            <person name="Nishi S."/>
            <person name="Hori S."/>
            <person name="Arai W."/>
            <person name="Tsubouchi T."/>
            <person name="Morono Y."/>
            <person name="Uchiyama I."/>
            <person name="Ito T."/>
            <person name="Fujiyama A."/>
            <person name="Inagaki F."/>
            <person name="Takami H."/>
        </authorList>
    </citation>
    <scope>NUCLEOTIDE SEQUENCE</scope>
    <source>
        <strain evidence="1">Expedition CK06-06</strain>
    </source>
</reference>
<name>X1BKH4_9ZZZZ</name>
<protein>
    <submittedName>
        <fullName evidence="1">Uncharacterized protein</fullName>
    </submittedName>
</protein>
<organism evidence="1">
    <name type="scientific">marine sediment metagenome</name>
    <dbReference type="NCBI Taxonomy" id="412755"/>
    <lineage>
        <taxon>unclassified sequences</taxon>
        <taxon>metagenomes</taxon>
        <taxon>ecological metagenomes</taxon>
    </lineage>
</organism>
<proteinExistence type="predicted"/>
<accession>X1BKH4</accession>